<reference evidence="2 3" key="1">
    <citation type="submission" date="2015-08" db="EMBL/GenBank/DDBJ databases">
        <title>Next Generation Sequencing and Analysis of the Genome of Puccinia sorghi L Schw, the Causal Agent of Maize Common Rust.</title>
        <authorList>
            <person name="Rochi L."/>
            <person name="Burguener G."/>
            <person name="Darino M."/>
            <person name="Turjanski A."/>
            <person name="Kreff E."/>
            <person name="Dieguez M.J."/>
            <person name="Sacco F."/>
        </authorList>
    </citation>
    <scope>NUCLEOTIDE SEQUENCE [LARGE SCALE GENOMIC DNA]</scope>
    <source>
        <strain evidence="2 3">RO10H11247</strain>
    </source>
</reference>
<comment type="caution">
    <text evidence="2">The sequence shown here is derived from an EMBL/GenBank/DDBJ whole genome shotgun (WGS) entry which is preliminary data.</text>
</comment>
<dbReference type="Proteomes" id="UP000037035">
    <property type="component" value="Unassembled WGS sequence"/>
</dbReference>
<accession>A0A0L6V300</accession>
<proteinExistence type="predicted"/>
<keyword evidence="1" id="KW-0812">Transmembrane</keyword>
<evidence type="ECO:0000313" key="3">
    <source>
        <dbReference type="Proteomes" id="UP000037035"/>
    </source>
</evidence>
<dbReference type="AlphaFoldDB" id="A0A0L6V300"/>
<keyword evidence="1" id="KW-0472">Membrane</keyword>
<organism evidence="2 3">
    <name type="scientific">Puccinia sorghi</name>
    <dbReference type="NCBI Taxonomy" id="27349"/>
    <lineage>
        <taxon>Eukaryota</taxon>
        <taxon>Fungi</taxon>
        <taxon>Dikarya</taxon>
        <taxon>Basidiomycota</taxon>
        <taxon>Pucciniomycotina</taxon>
        <taxon>Pucciniomycetes</taxon>
        <taxon>Pucciniales</taxon>
        <taxon>Pucciniaceae</taxon>
        <taxon>Puccinia</taxon>
    </lineage>
</organism>
<gene>
    <name evidence="2" type="ORF">VP01_2755g2</name>
</gene>
<keyword evidence="3" id="KW-1185">Reference proteome</keyword>
<protein>
    <submittedName>
        <fullName evidence="2">Uncharacterized protein</fullName>
    </submittedName>
</protein>
<feature type="transmembrane region" description="Helical" evidence="1">
    <location>
        <begin position="6"/>
        <end position="34"/>
    </location>
</feature>
<dbReference type="VEuPathDB" id="FungiDB:VP01_2755g2"/>
<evidence type="ECO:0000313" key="2">
    <source>
        <dbReference type="EMBL" id="KNZ55141.1"/>
    </source>
</evidence>
<sequence length="478" mass="54477">MCSSLFLFIIILNTLLLLFIAYQTFILTVISFPLHHLCSKSHKYMCMHLCDPTASDCRLARSFLFFFHRNILNFPENAHLITQEIIGLVISTPNIHSTGGLARKVVEIQIKVDFKSLDSFPNNDGVAHPNLSWKGLCAKFWEAQSGSEWMSLWPGLASSVRVCDGANGITLNITILGPANPGNNWFPSSRIHLIMLLTFLREAGHLFMCPAFAPASFHQEVEIQAPKLEQGISPPHPCSSLGFINSCMGTNLTQWIIFRFELSFDGVRISNIEMKTTSIAAKQICSPKKHYWFMRKKLISQIKENKNILLVPTISLFLKIKYENLVLCVSRFSSSSDQVGRYFSMFSCFLIIMALNTKCQELCPATYLTGLFHFSKGRKGNHNWVIAPPRKWKIRYIGMLRHHQISFRLPITRGQFLALAWQVPLQRGSPRFCWKCVECWLYQACMYDLKRMGSVLELIGDTSLNIIMSSPNHKDIQL</sequence>
<evidence type="ECO:0000256" key="1">
    <source>
        <dbReference type="SAM" id="Phobius"/>
    </source>
</evidence>
<keyword evidence="1" id="KW-1133">Transmembrane helix</keyword>
<dbReference type="EMBL" id="LAVV01007674">
    <property type="protein sequence ID" value="KNZ55141.1"/>
    <property type="molecule type" value="Genomic_DNA"/>
</dbReference>
<name>A0A0L6V300_9BASI</name>